<reference evidence="2" key="1">
    <citation type="submission" date="2013-01" db="EMBL/GenBank/DDBJ databases">
        <title>Draft Genome Sequence of a Mulberry Tree, Morus notabilis C.K. Schneid.</title>
        <authorList>
            <person name="He N."/>
            <person name="Zhao S."/>
        </authorList>
    </citation>
    <scope>NUCLEOTIDE SEQUENCE</scope>
</reference>
<sequence length="71" mass="8052">MSSYAVSELAEGHASRKIVEIICLSEPESNINKSTKIDRILKVHNTENILLSVRRLERNGEKQRQQTGMNS</sequence>
<dbReference type="AlphaFoldDB" id="W9QPN1"/>
<gene>
    <name evidence="1" type="ORF">L484_014835</name>
</gene>
<accession>W9QPN1</accession>
<proteinExistence type="predicted"/>
<protein>
    <submittedName>
        <fullName evidence="1">Uncharacterized protein</fullName>
    </submittedName>
</protein>
<organism evidence="1 2">
    <name type="scientific">Morus notabilis</name>
    <dbReference type="NCBI Taxonomy" id="981085"/>
    <lineage>
        <taxon>Eukaryota</taxon>
        <taxon>Viridiplantae</taxon>
        <taxon>Streptophyta</taxon>
        <taxon>Embryophyta</taxon>
        <taxon>Tracheophyta</taxon>
        <taxon>Spermatophyta</taxon>
        <taxon>Magnoliopsida</taxon>
        <taxon>eudicotyledons</taxon>
        <taxon>Gunneridae</taxon>
        <taxon>Pentapetalae</taxon>
        <taxon>rosids</taxon>
        <taxon>fabids</taxon>
        <taxon>Rosales</taxon>
        <taxon>Moraceae</taxon>
        <taxon>Moreae</taxon>
        <taxon>Morus</taxon>
    </lineage>
</organism>
<dbReference type="EMBL" id="KE343506">
    <property type="protein sequence ID" value="EXB31408.1"/>
    <property type="molecule type" value="Genomic_DNA"/>
</dbReference>
<evidence type="ECO:0000313" key="2">
    <source>
        <dbReference type="Proteomes" id="UP000030645"/>
    </source>
</evidence>
<name>W9QPN1_9ROSA</name>
<evidence type="ECO:0000313" key="1">
    <source>
        <dbReference type="EMBL" id="EXB31408.1"/>
    </source>
</evidence>
<dbReference type="Proteomes" id="UP000030645">
    <property type="component" value="Unassembled WGS sequence"/>
</dbReference>
<keyword evidence="2" id="KW-1185">Reference proteome</keyword>
<dbReference type="STRING" id="981085.W9QPN1"/>